<evidence type="ECO:0000313" key="2">
    <source>
        <dbReference type="Proteomes" id="UP000292282"/>
    </source>
</evidence>
<comment type="caution">
    <text evidence="1">The sequence shown here is derived from an EMBL/GenBank/DDBJ whole genome shotgun (WGS) entry which is preliminary data.</text>
</comment>
<reference evidence="1 2" key="1">
    <citation type="submission" date="2017-12" db="EMBL/GenBank/DDBJ databases">
        <authorList>
            <person name="Pombert J.-F."/>
            <person name="Haag K.L."/>
            <person name="Ebert D."/>
        </authorList>
    </citation>
    <scope>NUCLEOTIDE SEQUENCE [LARGE SCALE GENOMIC DNA]</scope>
    <source>
        <strain evidence="1">IL-G-3</strain>
    </source>
</reference>
<accession>A0A4Q9LUQ6</accession>
<organism evidence="1 2">
    <name type="scientific">Hamiltosporidium tvaerminnensis</name>
    <dbReference type="NCBI Taxonomy" id="1176355"/>
    <lineage>
        <taxon>Eukaryota</taxon>
        <taxon>Fungi</taxon>
        <taxon>Fungi incertae sedis</taxon>
        <taxon>Microsporidia</taxon>
        <taxon>Dubosqiidae</taxon>
        <taxon>Hamiltosporidium</taxon>
    </lineage>
</organism>
<keyword evidence="2" id="KW-1185">Reference proteome</keyword>
<protein>
    <submittedName>
        <fullName evidence="1">Uncharacterized protein</fullName>
    </submittedName>
</protein>
<dbReference type="VEuPathDB" id="MicrosporidiaDB:CWI38_0774p0020"/>
<name>A0A4Q9LUQ6_9MICR</name>
<dbReference type="Proteomes" id="UP000292282">
    <property type="component" value="Unassembled WGS sequence"/>
</dbReference>
<proteinExistence type="predicted"/>
<dbReference type="AlphaFoldDB" id="A0A4Q9LUQ6"/>
<dbReference type="EMBL" id="PITK01000774">
    <property type="protein sequence ID" value="TBU12393.1"/>
    <property type="molecule type" value="Genomic_DNA"/>
</dbReference>
<evidence type="ECO:0000313" key="1">
    <source>
        <dbReference type="EMBL" id="TBU12393.1"/>
    </source>
</evidence>
<gene>
    <name evidence="1" type="ORF">CWI38_0774p0020</name>
</gene>
<sequence length="87" mass="10467">MSKLRTIDLKCIFQIRVKIRFRPLKKYDMLDNDLFLIYKCGKTLNTYKCKSFNFSIVLRKIIEKISVDRRIRLSPDQMPKKAGKEHE</sequence>